<dbReference type="PANTHER" id="PTHR33204">
    <property type="entry name" value="TRANSCRIPTIONAL REGULATOR, MARR FAMILY"/>
    <property type="match status" value="1"/>
</dbReference>
<proteinExistence type="predicted"/>
<dbReference type="InterPro" id="IPR002577">
    <property type="entry name" value="HTH_HxlR"/>
</dbReference>
<keyword evidence="2" id="KW-0238">DNA-binding</keyword>
<accession>A0ABS8ZTI5</accession>
<evidence type="ECO:0000313" key="5">
    <source>
        <dbReference type="EMBL" id="MCE7010300.1"/>
    </source>
</evidence>
<evidence type="ECO:0000259" key="4">
    <source>
        <dbReference type="PROSITE" id="PS51118"/>
    </source>
</evidence>
<evidence type="ECO:0000256" key="1">
    <source>
        <dbReference type="ARBA" id="ARBA00023015"/>
    </source>
</evidence>
<dbReference type="PANTHER" id="PTHR33204:SF37">
    <property type="entry name" value="HTH-TYPE TRANSCRIPTIONAL REGULATOR YODB"/>
    <property type="match status" value="1"/>
</dbReference>
<dbReference type="SUPFAM" id="SSF46785">
    <property type="entry name" value="Winged helix' DNA-binding domain"/>
    <property type="match status" value="1"/>
</dbReference>
<gene>
    <name evidence="5" type="ORF">LWC34_46975</name>
</gene>
<comment type="caution">
    <text evidence="5">The sequence shown here is derived from an EMBL/GenBank/DDBJ whole genome shotgun (WGS) entry which is preliminary data.</text>
</comment>
<evidence type="ECO:0000256" key="3">
    <source>
        <dbReference type="ARBA" id="ARBA00023163"/>
    </source>
</evidence>
<evidence type="ECO:0000313" key="6">
    <source>
        <dbReference type="Proteomes" id="UP001521150"/>
    </source>
</evidence>
<evidence type="ECO:0000256" key="2">
    <source>
        <dbReference type="ARBA" id="ARBA00023125"/>
    </source>
</evidence>
<reference evidence="5 6" key="1">
    <citation type="submission" date="2021-12" db="EMBL/GenBank/DDBJ databases">
        <title>Genome sequence of Kibdelosporangium philippinense ATCC 49844.</title>
        <authorList>
            <person name="Fedorov E.A."/>
            <person name="Omeragic M."/>
            <person name="Shalygina K.F."/>
            <person name="Maclea K.S."/>
        </authorList>
    </citation>
    <scope>NUCLEOTIDE SEQUENCE [LARGE SCALE GENOMIC DNA]</scope>
    <source>
        <strain evidence="5 6">ATCC 49844</strain>
    </source>
</reference>
<dbReference type="Pfam" id="PF01638">
    <property type="entry name" value="HxlR"/>
    <property type="match status" value="1"/>
</dbReference>
<keyword evidence="6" id="KW-1185">Reference proteome</keyword>
<dbReference type="Gene3D" id="1.10.10.10">
    <property type="entry name" value="Winged helix-like DNA-binding domain superfamily/Winged helix DNA-binding domain"/>
    <property type="match status" value="1"/>
</dbReference>
<name>A0ABS8ZTI5_9PSEU</name>
<keyword evidence="1" id="KW-0805">Transcription regulation</keyword>
<dbReference type="RefSeq" id="WP_233731898.1">
    <property type="nucleotide sequence ID" value="NZ_JAJVCN010000004.1"/>
</dbReference>
<protein>
    <submittedName>
        <fullName evidence="5">Helix-turn-helix transcriptional regulator</fullName>
    </submittedName>
</protein>
<keyword evidence="3" id="KW-0804">Transcription</keyword>
<feature type="domain" description="HTH hxlR-type" evidence="4">
    <location>
        <begin position="14"/>
        <end position="112"/>
    </location>
</feature>
<dbReference type="PROSITE" id="PS51118">
    <property type="entry name" value="HTH_HXLR"/>
    <property type="match status" value="1"/>
</dbReference>
<sequence length="123" mass="13960">MSQQVDWTVLARTCPSRTSLARIANKWTAMIVTVLADNHLRFTDIRTALDGISGKVLTETLRDLERDGLVERKAYAEVPPRVEYRLTPLGHTLYGPLRTLVDWAELHIPEVLAAREHYDGQHA</sequence>
<organism evidence="5 6">
    <name type="scientific">Kibdelosporangium philippinense</name>
    <dbReference type="NCBI Taxonomy" id="211113"/>
    <lineage>
        <taxon>Bacteria</taxon>
        <taxon>Bacillati</taxon>
        <taxon>Actinomycetota</taxon>
        <taxon>Actinomycetes</taxon>
        <taxon>Pseudonocardiales</taxon>
        <taxon>Pseudonocardiaceae</taxon>
        <taxon>Kibdelosporangium</taxon>
    </lineage>
</organism>
<dbReference type="InterPro" id="IPR036388">
    <property type="entry name" value="WH-like_DNA-bd_sf"/>
</dbReference>
<dbReference type="InterPro" id="IPR036390">
    <property type="entry name" value="WH_DNA-bd_sf"/>
</dbReference>
<dbReference type="EMBL" id="JAJVCN010000004">
    <property type="protein sequence ID" value="MCE7010300.1"/>
    <property type="molecule type" value="Genomic_DNA"/>
</dbReference>
<dbReference type="Proteomes" id="UP001521150">
    <property type="component" value="Unassembled WGS sequence"/>
</dbReference>